<protein>
    <submittedName>
        <fullName evidence="1">14448_t:CDS:1</fullName>
    </submittedName>
</protein>
<name>A0A9N8W6V1_9GLOM</name>
<sequence>PRSKEVSEVSLSSALAIDSAPLQEILLRLRPSVIKETFVVRTSANAQPPLLQIDCLLERVR</sequence>
<dbReference type="EMBL" id="CAJVQA010000523">
    <property type="protein sequence ID" value="CAG8479056.1"/>
    <property type="molecule type" value="Genomic_DNA"/>
</dbReference>
<keyword evidence="2" id="KW-1185">Reference proteome</keyword>
<reference evidence="1" key="1">
    <citation type="submission" date="2021-06" db="EMBL/GenBank/DDBJ databases">
        <authorList>
            <person name="Kallberg Y."/>
            <person name="Tangrot J."/>
            <person name="Rosling A."/>
        </authorList>
    </citation>
    <scope>NUCLEOTIDE SEQUENCE</scope>
    <source>
        <strain evidence="1">FL966</strain>
    </source>
</reference>
<accession>A0A9N8W6V1</accession>
<feature type="non-terminal residue" evidence="1">
    <location>
        <position position="1"/>
    </location>
</feature>
<organism evidence="1 2">
    <name type="scientific">Cetraspora pellucida</name>
    <dbReference type="NCBI Taxonomy" id="1433469"/>
    <lineage>
        <taxon>Eukaryota</taxon>
        <taxon>Fungi</taxon>
        <taxon>Fungi incertae sedis</taxon>
        <taxon>Mucoromycota</taxon>
        <taxon>Glomeromycotina</taxon>
        <taxon>Glomeromycetes</taxon>
        <taxon>Diversisporales</taxon>
        <taxon>Gigasporaceae</taxon>
        <taxon>Cetraspora</taxon>
    </lineage>
</organism>
<evidence type="ECO:0000313" key="1">
    <source>
        <dbReference type="EMBL" id="CAG8479056.1"/>
    </source>
</evidence>
<gene>
    <name evidence="1" type="ORF">CPELLU_LOCUS1432</name>
</gene>
<proteinExistence type="predicted"/>
<dbReference type="AlphaFoldDB" id="A0A9N8W6V1"/>
<evidence type="ECO:0000313" key="2">
    <source>
        <dbReference type="Proteomes" id="UP000789759"/>
    </source>
</evidence>
<comment type="caution">
    <text evidence="1">The sequence shown here is derived from an EMBL/GenBank/DDBJ whole genome shotgun (WGS) entry which is preliminary data.</text>
</comment>
<dbReference type="Proteomes" id="UP000789759">
    <property type="component" value="Unassembled WGS sequence"/>
</dbReference>